<gene>
    <name evidence="5" type="ORF">QC818_05560</name>
</gene>
<feature type="domain" description="Type I restriction modification DNA specificity" evidence="4">
    <location>
        <begin position="2"/>
        <end position="168"/>
    </location>
</feature>
<reference evidence="5 6" key="1">
    <citation type="submission" date="2023-04" db="EMBL/GenBank/DDBJ databases">
        <title>A long-awaited taxogenomic arrangement of the family Halomonadaceae.</title>
        <authorList>
            <person name="De La Haba R."/>
            <person name="Chuvochina M."/>
            <person name="Wittouck S."/>
            <person name="Arahal D.R."/>
            <person name="Sanchez-Porro C."/>
            <person name="Hugenholtz P."/>
            <person name="Ventosa A."/>
        </authorList>
    </citation>
    <scope>NUCLEOTIDE SEQUENCE [LARGE SCALE GENOMIC DNA]</scope>
    <source>
        <strain evidence="5 6">DSM 23530</strain>
    </source>
</reference>
<dbReference type="InterPro" id="IPR044946">
    <property type="entry name" value="Restrct_endonuc_typeI_TRD_sf"/>
</dbReference>
<keyword evidence="5" id="KW-0540">Nuclease</keyword>
<dbReference type="GO" id="GO:0004519">
    <property type="term" value="F:endonuclease activity"/>
    <property type="evidence" value="ECO:0007669"/>
    <property type="project" value="UniProtKB-KW"/>
</dbReference>
<dbReference type="Gene3D" id="3.90.220.20">
    <property type="entry name" value="DNA methylase specificity domains"/>
    <property type="match status" value="1"/>
</dbReference>
<keyword evidence="5" id="KW-0378">Hydrolase</keyword>
<dbReference type="SUPFAM" id="SSF116734">
    <property type="entry name" value="DNA methylase specificity domain"/>
    <property type="match status" value="1"/>
</dbReference>
<accession>A0ABU1G0J5</accession>
<evidence type="ECO:0000256" key="3">
    <source>
        <dbReference type="ARBA" id="ARBA00023125"/>
    </source>
</evidence>
<proteinExistence type="inferred from homology"/>
<keyword evidence="6" id="KW-1185">Reference proteome</keyword>
<dbReference type="Pfam" id="PF01420">
    <property type="entry name" value="Methylase_S"/>
    <property type="match status" value="1"/>
</dbReference>
<evidence type="ECO:0000313" key="6">
    <source>
        <dbReference type="Proteomes" id="UP001264519"/>
    </source>
</evidence>
<organism evidence="5 6">
    <name type="scientific">Halomonas koreensis</name>
    <dbReference type="NCBI Taxonomy" id="245385"/>
    <lineage>
        <taxon>Bacteria</taxon>
        <taxon>Pseudomonadati</taxon>
        <taxon>Pseudomonadota</taxon>
        <taxon>Gammaproteobacteria</taxon>
        <taxon>Oceanospirillales</taxon>
        <taxon>Halomonadaceae</taxon>
        <taxon>Halomonas</taxon>
    </lineage>
</organism>
<sequence>MQLGDLASIQAGYPFRGKIADLPEGEALVVQMRDIADGGIDWASCTRTALTGKRAPNWLKPGDLLVAARGSHYYAIEVDSQAEDHCVAAPHFYVVKAQMERILPRYLCWLINQRPCQRFLEQNAEGSLTKSIRRRVLESLPITVPPLKRQHQWVGLIDTLSQERRLLHEQLAANSALQSALAADLLGHQDERNP</sequence>
<evidence type="ECO:0000256" key="2">
    <source>
        <dbReference type="ARBA" id="ARBA00022747"/>
    </source>
</evidence>
<evidence type="ECO:0000259" key="4">
    <source>
        <dbReference type="Pfam" id="PF01420"/>
    </source>
</evidence>
<dbReference type="Proteomes" id="UP001264519">
    <property type="component" value="Unassembled WGS sequence"/>
</dbReference>
<protein>
    <submittedName>
        <fullName evidence="5">Restriction endonuclease subunit S</fullName>
    </submittedName>
</protein>
<dbReference type="CDD" id="cd16961">
    <property type="entry name" value="RMtype1_S_TRD-CR_like"/>
    <property type="match status" value="1"/>
</dbReference>
<dbReference type="RefSeq" id="WP_309651852.1">
    <property type="nucleotide sequence ID" value="NZ_JARWAK010000003.1"/>
</dbReference>
<dbReference type="EMBL" id="JARWAK010000003">
    <property type="protein sequence ID" value="MDR5866251.1"/>
    <property type="molecule type" value="Genomic_DNA"/>
</dbReference>
<keyword evidence="3" id="KW-0238">DNA-binding</keyword>
<keyword evidence="2" id="KW-0680">Restriction system</keyword>
<dbReference type="PANTHER" id="PTHR30408">
    <property type="entry name" value="TYPE-1 RESTRICTION ENZYME ECOKI SPECIFICITY PROTEIN"/>
    <property type="match status" value="1"/>
</dbReference>
<keyword evidence="5" id="KW-0255">Endonuclease</keyword>
<dbReference type="PANTHER" id="PTHR30408:SF12">
    <property type="entry name" value="TYPE I RESTRICTION ENZYME MJAVIII SPECIFICITY SUBUNIT"/>
    <property type="match status" value="1"/>
</dbReference>
<comment type="similarity">
    <text evidence="1">Belongs to the type-I restriction system S methylase family.</text>
</comment>
<evidence type="ECO:0000256" key="1">
    <source>
        <dbReference type="ARBA" id="ARBA00010923"/>
    </source>
</evidence>
<name>A0ABU1G0J5_9GAMM</name>
<comment type="caution">
    <text evidence="5">The sequence shown here is derived from an EMBL/GenBank/DDBJ whole genome shotgun (WGS) entry which is preliminary data.</text>
</comment>
<evidence type="ECO:0000313" key="5">
    <source>
        <dbReference type="EMBL" id="MDR5866251.1"/>
    </source>
</evidence>
<dbReference type="InterPro" id="IPR000055">
    <property type="entry name" value="Restrct_endonuc_typeI_TRD"/>
</dbReference>
<dbReference type="InterPro" id="IPR052021">
    <property type="entry name" value="Type-I_RS_S_subunit"/>
</dbReference>